<dbReference type="InParanoid" id="F0XLS4"/>
<dbReference type="GeneID" id="25979870"/>
<sequence>MPLASPRLRLAVRSSSLASTLPPSPARIFRTNVATAEPTFDRRGRNNIKTSQRHISSSAAVAIAASRPVQQPGSSEKHTSSDGATIVSATTANVASQSSGVDHLKRRGHFLPSPLARDPAADKGPGLGLQHNRRSLLGAQHYGKWRDLLFDYDRLMFEAGLTQSSHSVRDAKRSVDLPEHATDLGLWSAIFNFAQRREDREGALVVWREILDRKQLHQTDGVVAISFWQSVVESALEDEAFLESTWAYAEWMHDEHDAHWPNYYRTIVTFCLDNGQYDRALQWHLRLGAHFGVARRDFFDMLKAFISDPEPELQDTLHCIYATSHHRQLYDTIVPLLWSEGHSTLAQTWRETLIRHDDIPLSTGASRPFLQYLAGYYPETELHSQEQTVLNSRPVNQAPAPRQPAEKTADMPKNLYHLMNRVHGETFGIQEKQFNDKIGAKWFATSWVSLDTAINLVSGLGILEIGPLSLQSIALRENGPAGVSRRLQQLDELQISVGQSNYARGIRHLAKMGDGETLDKFLHSTIHPDVFDDVVLQRYVLGSASFTGDWETHHLLLAMRLAVSEDSLVATSNQLLQTCLDQRRKKATLKLMDEFAAKNIELLPSTCESMSDLILAEVPRQFDPNAIPDVDFCIALCRRLATLRLPVATEAWQNILVLLGRQGRLADLEAIAVDVASRYVSIQAAALPAPKTSPASSLPGANAAFKVHVADVPDVLRDESPSQTSDIGYRLLPRDLALDHPLHPLSLIFDRSMVEAVVRWYFHRKLAYRQGQNVRSPIGNRLGKQPVPSDGAKKAASPGDFSLAGGIRLLAILRDRGVAVPTAIVRSEALVCIAAVFGPPSMATRYWQPARSANQLTVREVKDLCDAAWATSGSRGGAAEAEELLPALDVLEKALKAVRPVANSFGNQLTRRGDKKKMSREAFIDAVSQQPGIEPSTG</sequence>
<accession>F0XLS4</accession>
<dbReference type="Proteomes" id="UP000007796">
    <property type="component" value="Unassembled WGS sequence"/>
</dbReference>
<reference evidence="2 3" key="1">
    <citation type="journal article" date="2011" name="Proc. Natl. Acad. Sci. U.S.A.">
        <title>Genome and transcriptome analyses of the mountain pine beetle-fungal symbiont Grosmannia clavigera, a lodgepole pine pathogen.</title>
        <authorList>
            <person name="DiGuistini S."/>
            <person name="Wang Y."/>
            <person name="Liao N.Y."/>
            <person name="Taylor G."/>
            <person name="Tanguay P."/>
            <person name="Feau N."/>
            <person name="Henrissat B."/>
            <person name="Chan S.K."/>
            <person name="Hesse-Orce U."/>
            <person name="Alamouti S.M."/>
            <person name="Tsui C.K.M."/>
            <person name="Docking R.T."/>
            <person name="Levasseur A."/>
            <person name="Haridas S."/>
            <person name="Robertson G."/>
            <person name="Birol I."/>
            <person name="Holt R.A."/>
            <person name="Marra M.A."/>
            <person name="Hamelin R.C."/>
            <person name="Hirst M."/>
            <person name="Jones S.J.M."/>
            <person name="Bohlmann J."/>
            <person name="Breuil C."/>
        </authorList>
    </citation>
    <scope>NUCLEOTIDE SEQUENCE [LARGE SCALE GENOMIC DNA]</scope>
    <source>
        <strain evidence="3">kw1407 / UAMH 11150</strain>
    </source>
</reference>
<name>F0XLS4_GROCL</name>
<dbReference type="EMBL" id="GL629794">
    <property type="protein sequence ID" value="EFX01495.1"/>
    <property type="molecule type" value="Genomic_DNA"/>
</dbReference>
<organism evidence="3">
    <name type="scientific">Grosmannia clavigera (strain kw1407 / UAMH 11150)</name>
    <name type="common">Blue stain fungus</name>
    <name type="synonym">Graphiocladiella clavigera</name>
    <dbReference type="NCBI Taxonomy" id="655863"/>
    <lineage>
        <taxon>Eukaryota</taxon>
        <taxon>Fungi</taxon>
        <taxon>Dikarya</taxon>
        <taxon>Ascomycota</taxon>
        <taxon>Pezizomycotina</taxon>
        <taxon>Sordariomycetes</taxon>
        <taxon>Sordariomycetidae</taxon>
        <taxon>Ophiostomatales</taxon>
        <taxon>Ophiostomataceae</taxon>
        <taxon>Leptographium</taxon>
    </lineage>
</organism>
<evidence type="ECO:0000313" key="3">
    <source>
        <dbReference type="Proteomes" id="UP000007796"/>
    </source>
</evidence>
<evidence type="ECO:0000313" key="2">
    <source>
        <dbReference type="EMBL" id="EFX01495.1"/>
    </source>
</evidence>
<dbReference type="STRING" id="655863.F0XLS4"/>
<proteinExistence type="predicted"/>
<feature type="region of interest" description="Disordered" evidence="1">
    <location>
        <begin position="777"/>
        <end position="797"/>
    </location>
</feature>
<dbReference type="HOGENOM" id="CLU_007655_1_0_1"/>
<evidence type="ECO:0000256" key="1">
    <source>
        <dbReference type="SAM" id="MobiDB-lite"/>
    </source>
</evidence>
<feature type="region of interest" description="Disordered" evidence="1">
    <location>
        <begin position="96"/>
        <end position="125"/>
    </location>
</feature>
<protein>
    <submittedName>
        <fullName evidence="2">Uncharacterized protein</fullName>
    </submittedName>
</protein>
<dbReference type="OrthoDB" id="5366531at2759"/>
<keyword evidence="3" id="KW-1185">Reference proteome</keyword>
<dbReference type="AlphaFoldDB" id="F0XLS4"/>
<dbReference type="eggNOG" id="ENOG502S1QC">
    <property type="taxonomic scope" value="Eukaryota"/>
</dbReference>
<dbReference type="RefSeq" id="XP_014170977.1">
    <property type="nucleotide sequence ID" value="XM_014315502.1"/>
</dbReference>
<gene>
    <name evidence="2" type="ORF">CMQ_6437</name>
</gene>